<dbReference type="GO" id="GO:0043139">
    <property type="term" value="F:5'-3' DNA helicase activity"/>
    <property type="evidence" value="ECO:0007669"/>
    <property type="project" value="TreeGrafter"/>
</dbReference>
<evidence type="ECO:0000256" key="5">
    <source>
        <dbReference type="ARBA" id="ARBA00023242"/>
    </source>
</evidence>
<dbReference type="Proteomes" id="UP000054937">
    <property type="component" value="Unassembled WGS sequence"/>
</dbReference>
<protein>
    <recommendedName>
        <fullName evidence="3">DNA helicase</fullName>
        <ecNumber evidence="3">3.6.4.12</ecNumber>
    </recommendedName>
</protein>
<dbReference type="GO" id="GO:0016787">
    <property type="term" value="F:hydrolase activity"/>
    <property type="evidence" value="ECO:0007669"/>
    <property type="project" value="UniProtKB-KW"/>
</dbReference>
<dbReference type="Gene3D" id="2.40.30.270">
    <property type="match status" value="1"/>
</dbReference>
<keyword evidence="5" id="KW-0539">Nucleus</keyword>
<keyword evidence="10" id="KW-0378">Hydrolase</keyword>
<comment type="catalytic activity">
    <reaction evidence="6">
        <text>ATP + H2O = ADP + phosphate + H(+)</text>
        <dbReference type="Rhea" id="RHEA:13065"/>
        <dbReference type="ChEBI" id="CHEBI:15377"/>
        <dbReference type="ChEBI" id="CHEBI:15378"/>
        <dbReference type="ChEBI" id="CHEBI:30616"/>
        <dbReference type="ChEBI" id="CHEBI:43474"/>
        <dbReference type="ChEBI" id="CHEBI:456216"/>
        <dbReference type="EC" id="3.6.4.12"/>
    </reaction>
    <physiologicalReaction direction="left-to-right" evidence="6">
        <dbReference type="Rhea" id="RHEA:13066"/>
    </physiologicalReaction>
</comment>
<evidence type="ECO:0000256" key="6">
    <source>
        <dbReference type="ARBA" id="ARBA00048432"/>
    </source>
</evidence>
<proteinExistence type="predicted"/>
<dbReference type="CDD" id="cd18044">
    <property type="entry name" value="DEXXQc_SMUBP2"/>
    <property type="match status" value="1"/>
</dbReference>
<dbReference type="Pfam" id="PF21138">
    <property type="entry name" value="SMUBP-2_HCS1_1B"/>
    <property type="match status" value="1"/>
</dbReference>
<dbReference type="AlphaFoldDB" id="A0A0V0R6Y9"/>
<gene>
    <name evidence="10" type="ORF">PPERSA_08531</name>
</gene>
<dbReference type="SMART" id="SM00487">
    <property type="entry name" value="DEXDc"/>
    <property type="match status" value="1"/>
</dbReference>
<dbReference type="InterPro" id="IPR014001">
    <property type="entry name" value="Helicase_ATP-bd"/>
</dbReference>
<dbReference type="GO" id="GO:0005737">
    <property type="term" value="C:cytoplasm"/>
    <property type="evidence" value="ECO:0007669"/>
    <property type="project" value="UniProtKB-SubCell"/>
</dbReference>
<evidence type="ECO:0000313" key="11">
    <source>
        <dbReference type="Proteomes" id="UP000054937"/>
    </source>
</evidence>
<dbReference type="GO" id="GO:0005634">
    <property type="term" value="C:nucleus"/>
    <property type="evidence" value="ECO:0007669"/>
    <property type="project" value="UniProtKB-SubCell"/>
</dbReference>
<dbReference type="SUPFAM" id="SSF52540">
    <property type="entry name" value="P-loop containing nucleoside triphosphate hydrolases"/>
    <property type="match status" value="1"/>
</dbReference>
<dbReference type="InParanoid" id="A0A0V0R6Y9"/>
<dbReference type="InterPro" id="IPR041677">
    <property type="entry name" value="DNA2/NAM7_AAA_11"/>
</dbReference>
<comment type="caution">
    <text evidence="10">The sequence shown here is derived from an EMBL/GenBank/DDBJ whole genome shotgun (WGS) entry which is preliminary data.</text>
</comment>
<dbReference type="InterPro" id="IPR027417">
    <property type="entry name" value="P-loop_NTPase"/>
</dbReference>
<evidence type="ECO:0000259" key="8">
    <source>
        <dbReference type="SMART" id="SM00382"/>
    </source>
</evidence>
<dbReference type="GO" id="GO:0003723">
    <property type="term" value="F:RNA binding"/>
    <property type="evidence" value="ECO:0007669"/>
    <property type="project" value="InterPro"/>
</dbReference>
<evidence type="ECO:0000256" key="2">
    <source>
        <dbReference type="ARBA" id="ARBA00004496"/>
    </source>
</evidence>
<dbReference type="EC" id="3.6.4.12" evidence="3"/>
<evidence type="ECO:0000256" key="1">
    <source>
        <dbReference type="ARBA" id="ARBA00004123"/>
    </source>
</evidence>
<feature type="coiled-coil region" evidence="7">
    <location>
        <begin position="343"/>
        <end position="389"/>
    </location>
</feature>
<dbReference type="InterPro" id="IPR048761">
    <property type="entry name" value="SMUBP-2_HCS1_1B"/>
</dbReference>
<dbReference type="PANTHER" id="PTHR43788">
    <property type="entry name" value="DNA2/NAM7 HELICASE FAMILY MEMBER"/>
    <property type="match status" value="1"/>
</dbReference>
<organism evidence="10 11">
    <name type="scientific">Pseudocohnilembus persalinus</name>
    <name type="common">Ciliate</name>
    <dbReference type="NCBI Taxonomy" id="266149"/>
    <lineage>
        <taxon>Eukaryota</taxon>
        <taxon>Sar</taxon>
        <taxon>Alveolata</taxon>
        <taxon>Ciliophora</taxon>
        <taxon>Intramacronucleata</taxon>
        <taxon>Oligohymenophorea</taxon>
        <taxon>Scuticociliatia</taxon>
        <taxon>Philasterida</taxon>
        <taxon>Pseudocohnilembidae</taxon>
        <taxon>Pseudocohnilembus</taxon>
    </lineage>
</organism>
<evidence type="ECO:0000256" key="7">
    <source>
        <dbReference type="SAM" id="Coils"/>
    </source>
</evidence>
<keyword evidence="4" id="KW-0963">Cytoplasm</keyword>
<evidence type="ECO:0000259" key="9">
    <source>
        <dbReference type="SMART" id="SM00487"/>
    </source>
</evidence>
<name>A0A0V0R6Y9_PSEPJ</name>
<dbReference type="PANTHER" id="PTHR43788:SF8">
    <property type="entry name" value="DNA-BINDING PROTEIN SMUBP-2"/>
    <property type="match status" value="1"/>
</dbReference>
<feature type="domain" description="AAA+ ATPase" evidence="8">
    <location>
        <begin position="259"/>
        <end position="428"/>
    </location>
</feature>
<dbReference type="EMBL" id="LDAU01000040">
    <property type="protein sequence ID" value="KRX10128.1"/>
    <property type="molecule type" value="Genomic_DNA"/>
</dbReference>
<evidence type="ECO:0000313" key="10">
    <source>
        <dbReference type="EMBL" id="KRX10128.1"/>
    </source>
</evidence>
<dbReference type="SMART" id="SM00382">
    <property type="entry name" value="AAA"/>
    <property type="match status" value="1"/>
</dbReference>
<reference evidence="10 11" key="1">
    <citation type="journal article" date="2015" name="Sci. Rep.">
        <title>Genome of the facultative scuticociliatosis pathogen Pseudocohnilembus persalinus provides insight into its virulence through horizontal gene transfer.</title>
        <authorList>
            <person name="Xiong J."/>
            <person name="Wang G."/>
            <person name="Cheng J."/>
            <person name="Tian M."/>
            <person name="Pan X."/>
            <person name="Warren A."/>
            <person name="Jiang C."/>
            <person name="Yuan D."/>
            <person name="Miao W."/>
        </authorList>
    </citation>
    <scope>NUCLEOTIDE SEQUENCE [LARGE SCALE GENOMIC DNA]</scope>
    <source>
        <strain evidence="10">36N120E</strain>
    </source>
</reference>
<evidence type="ECO:0000256" key="4">
    <source>
        <dbReference type="ARBA" id="ARBA00022490"/>
    </source>
</evidence>
<dbReference type="InterPro" id="IPR003593">
    <property type="entry name" value="AAA+_ATPase"/>
</dbReference>
<dbReference type="InterPro" id="IPR050534">
    <property type="entry name" value="Coronavir_polyprotein_1ab"/>
</dbReference>
<accession>A0A0V0R6Y9</accession>
<sequence length="584" mass="67531">MEIQQDKQQKHKIFKDSQDFIQKQKQWLDLEQQEEIESHKKLLEENSPHDLQQLGMAIVKMKCKSIKQGLYGRILLTFTHPNYNEKVHTSEQFAKQVKLPEVKIQAGDNIAVYKAMDGFLSKKPVVSGIVYRKNQYKIVLSLEDFKNNVDEFFDKNYVNHNEIYSIVIEVNEITYNRQMSTLQLLEEVQQDVNSKQRHLCDILFESNNSSDLNKLNPHVKRSQILKYDPQNDKNSQQINWRKKDLNDEQKDAIKFCLSRENIGLIHGPPGTGKTMTVCELIYQAAKSGLKVLACSGSNIAVDNMVERIAGTDLKIVRIGHPARLLNSIKDKCLDAQIRKTSSYKILKDLKKDQQKLLKKIQKASTYQEKKALKSENFNLNKEIKIQERQALKEVAEDSQIICCTNTGAGDKIFKYELKNTIFDLVVIDEAAQSMEISCWLPILKGKRVILAGDHKQLPPTVKSNNKNLSLTLFDRVLKDFEGAEIGFMKGKKNLEKINLVLEQYKGYQQSIEGFEKQYQLKIQKMQTFMDNFMQDFIYPSPKNGKNLVPASFKIDRMFKYYKQQEGIDAKLVSISKHIYTLVEL</sequence>
<dbReference type="OMA" id="FENDCEF"/>
<dbReference type="OrthoDB" id="6513042at2759"/>
<keyword evidence="7" id="KW-0175">Coiled coil</keyword>
<evidence type="ECO:0000256" key="3">
    <source>
        <dbReference type="ARBA" id="ARBA00012551"/>
    </source>
</evidence>
<dbReference type="Pfam" id="PF13086">
    <property type="entry name" value="AAA_11"/>
    <property type="match status" value="1"/>
</dbReference>
<keyword evidence="11" id="KW-1185">Reference proteome</keyword>
<feature type="domain" description="Helicase ATP-binding" evidence="9">
    <location>
        <begin position="241"/>
        <end position="500"/>
    </location>
</feature>
<dbReference type="Gene3D" id="3.40.50.300">
    <property type="entry name" value="P-loop containing nucleotide triphosphate hydrolases"/>
    <property type="match status" value="1"/>
</dbReference>
<comment type="subcellular location">
    <subcellularLocation>
        <location evidence="2">Cytoplasm</location>
    </subcellularLocation>
    <subcellularLocation>
        <location evidence="1">Nucleus</location>
    </subcellularLocation>
</comment>